<accession>W9DVV6</accession>
<comment type="caution">
    <text evidence="1">The sequence shown here is derived from an EMBL/GenBank/DDBJ whole genome shotgun (WGS) entry which is preliminary data.</text>
</comment>
<organism evidence="1 2">
    <name type="scientific">Methanolobus tindarius DSM 2278</name>
    <dbReference type="NCBI Taxonomy" id="1090322"/>
    <lineage>
        <taxon>Archaea</taxon>
        <taxon>Methanobacteriati</taxon>
        <taxon>Methanobacteriota</taxon>
        <taxon>Stenosarchaea group</taxon>
        <taxon>Methanomicrobia</taxon>
        <taxon>Methanosarcinales</taxon>
        <taxon>Methanosarcinaceae</taxon>
        <taxon>Methanolobus</taxon>
    </lineage>
</organism>
<protein>
    <submittedName>
        <fullName evidence="1">Uncharacterized protein</fullName>
    </submittedName>
</protein>
<dbReference type="EMBL" id="AZAJ01000001">
    <property type="protein sequence ID" value="ETA67812.1"/>
    <property type="molecule type" value="Genomic_DNA"/>
</dbReference>
<gene>
    <name evidence="1" type="ORF">MettiDRAFT_1247</name>
</gene>
<reference evidence="1 2" key="1">
    <citation type="submission" date="2013-08" db="EMBL/GenBank/DDBJ databases">
        <authorList>
            <consortium name="DOE Joint Genome Institute"/>
            <person name="Eisen J."/>
            <person name="Huntemann M."/>
            <person name="Han J."/>
            <person name="Chen A."/>
            <person name="Kyrpides N."/>
            <person name="Mavromatis K."/>
            <person name="Markowitz V."/>
            <person name="Palaniappan K."/>
            <person name="Ivanova N."/>
            <person name="Schaumberg A."/>
            <person name="Pati A."/>
            <person name="Liolios K."/>
            <person name="Nordberg H.P."/>
            <person name="Cantor M.N."/>
            <person name="Hua S.X."/>
            <person name="Woyke T."/>
        </authorList>
    </citation>
    <scope>NUCLEOTIDE SEQUENCE [LARGE SCALE GENOMIC DNA]</scope>
    <source>
        <strain evidence="1 2">DSM 2278</strain>
    </source>
</reference>
<proteinExistence type="predicted"/>
<sequence length="236" mass="28101">MPEYKRIVKTLCIDENAKKFMDNWDGNKNLEDREEWTSKIQILDTNYGNRILLTCEFVADTQEELYEISHDAEYLSQLFFMQHKTRCNLCYYMVHERIKPVYGNTFTDAELEVLTEKDLLYGNALNEGVPNEKVDNKRVVSVSLRMDKNEKKLIDNIVWCFIHDNKVYGRYANEDTTVSSYIRTAVREKILRDISRINEDWAYDSDIYHTDEEFIQLLLSEDYATEHAWEMPENDE</sequence>
<evidence type="ECO:0000313" key="1">
    <source>
        <dbReference type="EMBL" id="ETA67812.1"/>
    </source>
</evidence>
<keyword evidence="2" id="KW-1185">Reference proteome</keyword>
<name>W9DVV6_METTI</name>
<evidence type="ECO:0000313" key="2">
    <source>
        <dbReference type="Proteomes" id="UP000019483"/>
    </source>
</evidence>
<dbReference type="AlphaFoldDB" id="W9DVV6"/>
<dbReference type="RefSeq" id="WP_023844948.1">
    <property type="nucleotide sequence ID" value="NZ_AZAJ01000001.1"/>
</dbReference>
<dbReference type="Proteomes" id="UP000019483">
    <property type="component" value="Unassembled WGS sequence"/>
</dbReference>